<evidence type="ECO:0000259" key="2">
    <source>
        <dbReference type="Pfam" id="PF14303"/>
    </source>
</evidence>
<sequence length="407" mass="44264">MYFSEADASPSQISPSPFAQEVLGEIPQSMDDESFLYICEINEETFDDVDANTMDDELGSEDEFGELPKKKGSRGVNFTIDEDETLVRAWEAIALDPITGDEQPGATYWKRIHDHFQHNNKSGVFRSQVSLTHRWQTIQTSCSKWASSLDQVDRLDPSGASAQDKVNIAQKLYKGKPKKKGGKPGKAFALHHCWVLLEHHEKWRTRNNDMPTKSKKSSNSCSPNEDAYVGNNLDDSDDGNSDGRRSPTPSSAPSNKRPPGRKAEKEKLKKGDYKVAGYQRNGEEGGSRGERAAAEERRVVAEEAAKRLEQEQKIMFMDTTHLDAKGRAYVELMRDQVLAARSMGGFNMGGFVGGFGGNGTSSVSGGHGGYGGFGGNGTSSVIGGNGGIGTSTDIVGDIGGDESEEHN</sequence>
<feature type="compositionally biased region" description="Basic and acidic residues" evidence="1">
    <location>
        <begin position="281"/>
        <end position="296"/>
    </location>
</feature>
<organism evidence="3 4">
    <name type="scientific">Panicum miliaceum</name>
    <name type="common">Proso millet</name>
    <name type="synonym">Broomcorn millet</name>
    <dbReference type="NCBI Taxonomy" id="4540"/>
    <lineage>
        <taxon>Eukaryota</taxon>
        <taxon>Viridiplantae</taxon>
        <taxon>Streptophyta</taxon>
        <taxon>Embryophyta</taxon>
        <taxon>Tracheophyta</taxon>
        <taxon>Spermatophyta</taxon>
        <taxon>Magnoliopsida</taxon>
        <taxon>Liliopsida</taxon>
        <taxon>Poales</taxon>
        <taxon>Poaceae</taxon>
        <taxon>PACMAD clade</taxon>
        <taxon>Panicoideae</taxon>
        <taxon>Panicodae</taxon>
        <taxon>Paniceae</taxon>
        <taxon>Panicinae</taxon>
        <taxon>Panicum</taxon>
        <taxon>Panicum sect. Panicum</taxon>
    </lineage>
</organism>
<reference evidence="4" key="1">
    <citation type="journal article" date="2019" name="Nat. Commun.">
        <title>The genome of broomcorn millet.</title>
        <authorList>
            <person name="Zou C."/>
            <person name="Miki D."/>
            <person name="Li D."/>
            <person name="Tang Q."/>
            <person name="Xiao L."/>
            <person name="Rajput S."/>
            <person name="Deng P."/>
            <person name="Jia W."/>
            <person name="Huang R."/>
            <person name="Zhang M."/>
            <person name="Sun Y."/>
            <person name="Hu J."/>
            <person name="Fu X."/>
            <person name="Schnable P.S."/>
            <person name="Li F."/>
            <person name="Zhang H."/>
            <person name="Feng B."/>
            <person name="Zhu X."/>
            <person name="Liu R."/>
            <person name="Schnable J.C."/>
            <person name="Zhu J.-K."/>
            <person name="Zhang H."/>
        </authorList>
    </citation>
    <scope>NUCLEOTIDE SEQUENCE [LARGE SCALE GENOMIC DNA]</scope>
</reference>
<accession>A0A3L6QPX7</accession>
<dbReference type="STRING" id="4540.A0A3L6QPX7"/>
<dbReference type="PANTHER" id="PTHR45125:SF3">
    <property type="entry name" value="NO-APICAL-MERISTEM-ASSOCIATED CARBOXY-TERMINAL DOMAIN PROTEIN"/>
    <property type="match status" value="1"/>
</dbReference>
<dbReference type="AlphaFoldDB" id="A0A3L6QPX7"/>
<protein>
    <submittedName>
        <fullName evidence="3">Glutathione S-transferase T3-like</fullName>
    </submittedName>
</protein>
<feature type="region of interest" description="Disordered" evidence="1">
    <location>
        <begin position="205"/>
        <end position="296"/>
    </location>
</feature>
<dbReference type="OrthoDB" id="687072at2759"/>
<evidence type="ECO:0000313" key="4">
    <source>
        <dbReference type="Proteomes" id="UP000275267"/>
    </source>
</evidence>
<dbReference type="PANTHER" id="PTHR45125">
    <property type="entry name" value="F21J9.4-RELATED"/>
    <property type="match status" value="1"/>
</dbReference>
<proteinExistence type="predicted"/>
<dbReference type="GO" id="GO:0016740">
    <property type="term" value="F:transferase activity"/>
    <property type="evidence" value="ECO:0007669"/>
    <property type="project" value="UniProtKB-KW"/>
</dbReference>
<dbReference type="Proteomes" id="UP000275267">
    <property type="component" value="Unassembled WGS sequence"/>
</dbReference>
<evidence type="ECO:0000256" key="1">
    <source>
        <dbReference type="SAM" id="MobiDB-lite"/>
    </source>
</evidence>
<feature type="compositionally biased region" description="Basic and acidic residues" evidence="1">
    <location>
        <begin position="261"/>
        <end position="273"/>
    </location>
</feature>
<feature type="domain" description="No apical meristem-associated C-terminal" evidence="2">
    <location>
        <begin position="186"/>
        <end position="336"/>
    </location>
</feature>
<dbReference type="InterPro" id="IPR029466">
    <property type="entry name" value="NAM-associated_C"/>
</dbReference>
<name>A0A3L6QPX7_PANMI</name>
<comment type="caution">
    <text evidence="3">The sequence shown here is derived from an EMBL/GenBank/DDBJ whole genome shotgun (WGS) entry which is preliminary data.</text>
</comment>
<keyword evidence="4" id="KW-1185">Reference proteome</keyword>
<evidence type="ECO:0000313" key="3">
    <source>
        <dbReference type="EMBL" id="RLM85406.1"/>
    </source>
</evidence>
<gene>
    <name evidence="3" type="ORF">C2845_PM04G15550</name>
</gene>
<dbReference type="Pfam" id="PF14303">
    <property type="entry name" value="NAM-associated"/>
    <property type="match status" value="1"/>
</dbReference>
<dbReference type="EMBL" id="PQIB02000011">
    <property type="protein sequence ID" value="RLM85406.1"/>
    <property type="molecule type" value="Genomic_DNA"/>
</dbReference>